<dbReference type="Proteomes" id="UP001523369">
    <property type="component" value="Unassembled WGS sequence"/>
</dbReference>
<name>A0ABT1E4A9_9ACTN</name>
<evidence type="ECO:0000256" key="1">
    <source>
        <dbReference type="SAM" id="MobiDB-lite"/>
    </source>
</evidence>
<feature type="compositionally biased region" description="Low complexity" evidence="1">
    <location>
        <begin position="151"/>
        <end position="161"/>
    </location>
</feature>
<dbReference type="EMBL" id="JAMYJR010000070">
    <property type="protein sequence ID" value="MCO8277943.1"/>
    <property type="molecule type" value="Genomic_DNA"/>
</dbReference>
<organism evidence="2 3">
    <name type="scientific">Paractinoplanes aksuensis</name>
    <dbReference type="NCBI Taxonomy" id="2939490"/>
    <lineage>
        <taxon>Bacteria</taxon>
        <taxon>Bacillati</taxon>
        <taxon>Actinomycetota</taxon>
        <taxon>Actinomycetes</taxon>
        <taxon>Micromonosporales</taxon>
        <taxon>Micromonosporaceae</taxon>
        <taxon>Paractinoplanes</taxon>
    </lineage>
</organism>
<accession>A0ABT1E4A9</accession>
<evidence type="ECO:0008006" key="4">
    <source>
        <dbReference type="Google" id="ProtNLM"/>
    </source>
</evidence>
<gene>
    <name evidence="2" type="ORF">M1L60_45965</name>
</gene>
<proteinExistence type="predicted"/>
<evidence type="ECO:0000313" key="3">
    <source>
        <dbReference type="Proteomes" id="UP001523369"/>
    </source>
</evidence>
<protein>
    <recommendedName>
        <fullName evidence="4">DUF222 domain-containing protein</fullName>
    </recommendedName>
</protein>
<feature type="non-terminal residue" evidence="2">
    <location>
        <position position="315"/>
    </location>
</feature>
<sequence>MKDLAVRLAALDPDAGAALRVIAYFDRLAETRAGLQTIVRGAAVLAGCPARLVDEARRIQVRVQPDGSTATGAAATGAAATGAAAGIRAAADTGAVADSGTVTRAGAAAAIDTATAIGTTVGKLAGVGEIAPAGESRAGGAAPVGQGGAAGEADSSAGESDTAVVVPDPAWMSVDAGGATLWLERAGPPGPVEAMVLERAAAAAKAVLDRTRSHPPQADPALIELVIDAEADELDRLQAAARLGYKPTDRVRAVALEDGTAALHREPPRRAGAGPAASVLDREPDELLRHRAGAGPAASVLDREPDELLRHRAGA</sequence>
<feature type="compositionally biased region" description="Basic and acidic residues" evidence="1">
    <location>
        <begin position="301"/>
        <end position="315"/>
    </location>
</feature>
<comment type="caution">
    <text evidence="2">The sequence shown here is derived from an EMBL/GenBank/DDBJ whole genome shotgun (WGS) entry which is preliminary data.</text>
</comment>
<feature type="compositionally biased region" description="Basic and acidic residues" evidence="1">
    <location>
        <begin position="280"/>
        <end position="289"/>
    </location>
</feature>
<dbReference type="RefSeq" id="WP_253243945.1">
    <property type="nucleotide sequence ID" value="NZ_JAMYJR010000070.1"/>
</dbReference>
<reference evidence="2 3" key="1">
    <citation type="submission" date="2022-06" db="EMBL/GenBank/DDBJ databases">
        <title>New Species of the Genus Actinoplanes, ActinopZanes ferrugineus.</title>
        <authorList>
            <person name="Ding P."/>
        </authorList>
    </citation>
    <scope>NUCLEOTIDE SEQUENCE [LARGE SCALE GENOMIC DNA]</scope>
    <source>
        <strain evidence="2 3">TRM88003</strain>
    </source>
</reference>
<evidence type="ECO:0000313" key="2">
    <source>
        <dbReference type="EMBL" id="MCO8277943.1"/>
    </source>
</evidence>
<keyword evidence="3" id="KW-1185">Reference proteome</keyword>
<feature type="region of interest" description="Disordered" evidence="1">
    <location>
        <begin position="265"/>
        <end position="315"/>
    </location>
</feature>
<feature type="region of interest" description="Disordered" evidence="1">
    <location>
        <begin position="135"/>
        <end position="162"/>
    </location>
</feature>